<evidence type="ECO:0000313" key="2">
    <source>
        <dbReference type="Proteomes" id="UP000578531"/>
    </source>
</evidence>
<dbReference type="Proteomes" id="UP000578531">
    <property type="component" value="Unassembled WGS sequence"/>
</dbReference>
<reference evidence="1 2" key="1">
    <citation type="journal article" date="2020" name="Genomics">
        <title>Complete, high-quality genomes from long-read metagenomic sequencing of two wolf lichen thalli reveals enigmatic genome architecture.</title>
        <authorList>
            <person name="McKenzie S.K."/>
            <person name="Walston R.F."/>
            <person name="Allen J.L."/>
        </authorList>
    </citation>
    <scope>NUCLEOTIDE SEQUENCE [LARGE SCALE GENOMIC DNA]</scope>
    <source>
        <strain evidence="1">WasteWater2</strain>
    </source>
</reference>
<accession>A0A8H6G369</accession>
<sequence length="149" mass="16565">MLIVRTAKRMDCFVRASSRPMSNVAPVVLGLLGAIWPVTGDSARENVSFVMKRACLVRLLRPASVIGVGSKVRDALVAPPIQNWWILQEGPDPAHIVASLTAPPQTFWITSRDAKEGYDWERQESSYEQARSLLHASSSNSPRRLFHGR</sequence>
<dbReference type="RefSeq" id="XP_037168871.1">
    <property type="nucleotide sequence ID" value="XM_037304076.1"/>
</dbReference>
<proteinExistence type="predicted"/>
<protein>
    <submittedName>
        <fullName evidence="1">Uncharacterized protein</fullName>
    </submittedName>
</protein>
<name>A0A8H6G369_9LECA</name>
<dbReference type="GeneID" id="59283815"/>
<organism evidence="1 2">
    <name type="scientific">Letharia columbiana</name>
    <dbReference type="NCBI Taxonomy" id="112416"/>
    <lineage>
        <taxon>Eukaryota</taxon>
        <taxon>Fungi</taxon>
        <taxon>Dikarya</taxon>
        <taxon>Ascomycota</taxon>
        <taxon>Pezizomycotina</taxon>
        <taxon>Lecanoromycetes</taxon>
        <taxon>OSLEUM clade</taxon>
        <taxon>Lecanoromycetidae</taxon>
        <taxon>Lecanorales</taxon>
        <taxon>Lecanorineae</taxon>
        <taxon>Parmeliaceae</taxon>
        <taxon>Letharia</taxon>
    </lineage>
</organism>
<dbReference type="EMBL" id="JACCJC010000005">
    <property type="protein sequence ID" value="KAF6239596.1"/>
    <property type="molecule type" value="Genomic_DNA"/>
</dbReference>
<gene>
    <name evidence="1" type="ORF">HO173_002141</name>
</gene>
<evidence type="ECO:0000313" key="1">
    <source>
        <dbReference type="EMBL" id="KAF6239596.1"/>
    </source>
</evidence>
<dbReference type="AlphaFoldDB" id="A0A8H6G369"/>
<keyword evidence="2" id="KW-1185">Reference proteome</keyword>
<comment type="caution">
    <text evidence="1">The sequence shown here is derived from an EMBL/GenBank/DDBJ whole genome shotgun (WGS) entry which is preliminary data.</text>
</comment>